<dbReference type="GO" id="GO:0003723">
    <property type="term" value="F:RNA binding"/>
    <property type="evidence" value="ECO:0007669"/>
    <property type="project" value="InterPro"/>
</dbReference>
<keyword evidence="3" id="KW-1185">Reference proteome</keyword>
<dbReference type="PANTHER" id="PTHR12839:SF7">
    <property type="entry name" value="REGULATOR OF NONSENSE TRANSCRIPTS 2"/>
    <property type="match status" value="1"/>
</dbReference>
<dbReference type="GO" id="GO:0005737">
    <property type="term" value="C:cytoplasm"/>
    <property type="evidence" value="ECO:0007669"/>
    <property type="project" value="TreeGrafter"/>
</dbReference>
<dbReference type="Gene3D" id="1.25.40.180">
    <property type="match status" value="1"/>
</dbReference>
<dbReference type="InterPro" id="IPR016024">
    <property type="entry name" value="ARM-type_fold"/>
</dbReference>
<dbReference type="InterPro" id="IPR039762">
    <property type="entry name" value="Nmd2/UPF2"/>
</dbReference>
<protein>
    <recommendedName>
        <fullName evidence="1">MIF4G domain-containing protein</fullName>
    </recommendedName>
</protein>
<name>A0A8J6E5G0_ELECQ</name>
<evidence type="ECO:0000313" key="3">
    <source>
        <dbReference type="Proteomes" id="UP000770717"/>
    </source>
</evidence>
<feature type="domain" description="MIF4G" evidence="1">
    <location>
        <begin position="49"/>
        <end position="127"/>
    </location>
</feature>
<feature type="non-terminal residue" evidence="2">
    <location>
        <position position="136"/>
    </location>
</feature>
<dbReference type="GO" id="GO:0035145">
    <property type="term" value="C:exon-exon junction complex"/>
    <property type="evidence" value="ECO:0007669"/>
    <property type="project" value="TreeGrafter"/>
</dbReference>
<dbReference type="EMBL" id="WNTK01054156">
    <property type="protein sequence ID" value="KAG9460602.1"/>
    <property type="molecule type" value="Genomic_DNA"/>
</dbReference>
<dbReference type="Pfam" id="PF02854">
    <property type="entry name" value="MIF4G"/>
    <property type="match status" value="1"/>
</dbReference>
<comment type="caution">
    <text evidence="2">The sequence shown here is derived from an EMBL/GenBank/DDBJ whole genome shotgun (WGS) entry which is preliminary data.</text>
</comment>
<sequence length="136" mass="16028">EQMMRKKQAMHLDARYVTMVENAYYYCNPPPAEKTVRKKRPPLQEYIRKLLYKDLSKVTTEKVLRQMRKLSWQESEVKDYVICCMINIWNVKYNSIHCVANLLAGLVLYQEDVGIHVVDGVLEDIRLGMEVISRTC</sequence>
<evidence type="ECO:0000313" key="2">
    <source>
        <dbReference type="EMBL" id="KAG9460602.1"/>
    </source>
</evidence>
<dbReference type="OrthoDB" id="27832at2759"/>
<organism evidence="2 3">
    <name type="scientific">Eleutherodactylus coqui</name>
    <name type="common">Puerto Rican coqui</name>
    <dbReference type="NCBI Taxonomy" id="57060"/>
    <lineage>
        <taxon>Eukaryota</taxon>
        <taxon>Metazoa</taxon>
        <taxon>Chordata</taxon>
        <taxon>Craniata</taxon>
        <taxon>Vertebrata</taxon>
        <taxon>Euteleostomi</taxon>
        <taxon>Amphibia</taxon>
        <taxon>Batrachia</taxon>
        <taxon>Anura</taxon>
        <taxon>Neobatrachia</taxon>
        <taxon>Hyloidea</taxon>
        <taxon>Eleutherodactylidae</taxon>
        <taxon>Eleutherodactylinae</taxon>
        <taxon>Eleutherodactylus</taxon>
        <taxon>Eleutherodactylus</taxon>
    </lineage>
</organism>
<gene>
    <name evidence="2" type="ORF">GDO78_020759</name>
</gene>
<reference evidence="2" key="1">
    <citation type="thesis" date="2020" institute="ProQuest LLC" country="789 East Eisenhower Parkway, Ann Arbor, MI, USA">
        <title>Comparative Genomics and Chromosome Evolution.</title>
        <authorList>
            <person name="Mudd A.B."/>
        </authorList>
    </citation>
    <scope>NUCLEOTIDE SEQUENCE</scope>
    <source>
        <strain evidence="2">HN-11 Male</strain>
        <tissue evidence="2">Kidney and liver</tissue>
    </source>
</reference>
<dbReference type="PANTHER" id="PTHR12839">
    <property type="entry name" value="NONSENSE-MEDIATED MRNA DECAY PROTEIN 2 UP-FRAMESHIFT SUPPRESSOR 2"/>
    <property type="match status" value="1"/>
</dbReference>
<accession>A0A8J6E5G0</accession>
<dbReference type="Proteomes" id="UP000770717">
    <property type="component" value="Unassembled WGS sequence"/>
</dbReference>
<evidence type="ECO:0000259" key="1">
    <source>
        <dbReference type="Pfam" id="PF02854"/>
    </source>
</evidence>
<dbReference type="GO" id="GO:0000184">
    <property type="term" value="P:nuclear-transcribed mRNA catabolic process, nonsense-mediated decay"/>
    <property type="evidence" value="ECO:0007669"/>
    <property type="project" value="InterPro"/>
</dbReference>
<proteinExistence type="predicted"/>
<dbReference type="SUPFAM" id="SSF48371">
    <property type="entry name" value="ARM repeat"/>
    <property type="match status" value="1"/>
</dbReference>
<dbReference type="InterPro" id="IPR003890">
    <property type="entry name" value="MIF4G-like_typ-3"/>
</dbReference>
<dbReference type="AlphaFoldDB" id="A0A8J6E5G0"/>